<evidence type="ECO:0000256" key="1">
    <source>
        <dbReference type="SAM" id="Phobius"/>
    </source>
</evidence>
<feature type="transmembrane region" description="Helical" evidence="1">
    <location>
        <begin position="29"/>
        <end position="48"/>
    </location>
</feature>
<gene>
    <name evidence="2" type="ORF">B0H16DRAFT_1525324</name>
</gene>
<organism evidence="2 3">
    <name type="scientific">Mycena metata</name>
    <dbReference type="NCBI Taxonomy" id="1033252"/>
    <lineage>
        <taxon>Eukaryota</taxon>
        <taxon>Fungi</taxon>
        <taxon>Dikarya</taxon>
        <taxon>Basidiomycota</taxon>
        <taxon>Agaricomycotina</taxon>
        <taxon>Agaricomycetes</taxon>
        <taxon>Agaricomycetidae</taxon>
        <taxon>Agaricales</taxon>
        <taxon>Marasmiineae</taxon>
        <taxon>Mycenaceae</taxon>
        <taxon>Mycena</taxon>
    </lineage>
</organism>
<keyword evidence="1" id="KW-0812">Transmembrane</keyword>
<reference evidence="2" key="1">
    <citation type="submission" date="2023-03" db="EMBL/GenBank/DDBJ databases">
        <title>Massive genome expansion in bonnet fungi (Mycena s.s.) driven by repeated elements and novel gene families across ecological guilds.</title>
        <authorList>
            <consortium name="Lawrence Berkeley National Laboratory"/>
            <person name="Harder C.B."/>
            <person name="Miyauchi S."/>
            <person name="Viragh M."/>
            <person name="Kuo A."/>
            <person name="Thoen E."/>
            <person name="Andreopoulos B."/>
            <person name="Lu D."/>
            <person name="Skrede I."/>
            <person name="Drula E."/>
            <person name="Henrissat B."/>
            <person name="Morin E."/>
            <person name="Kohler A."/>
            <person name="Barry K."/>
            <person name="LaButti K."/>
            <person name="Morin E."/>
            <person name="Salamov A."/>
            <person name="Lipzen A."/>
            <person name="Mereny Z."/>
            <person name="Hegedus B."/>
            <person name="Baldrian P."/>
            <person name="Stursova M."/>
            <person name="Weitz H."/>
            <person name="Taylor A."/>
            <person name="Grigoriev I.V."/>
            <person name="Nagy L.G."/>
            <person name="Martin F."/>
            <person name="Kauserud H."/>
        </authorList>
    </citation>
    <scope>NUCLEOTIDE SEQUENCE</scope>
    <source>
        <strain evidence="2">CBHHK182m</strain>
    </source>
</reference>
<evidence type="ECO:0000313" key="3">
    <source>
        <dbReference type="Proteomes" id="UP001215598"/>
    </source>
</evidence>
<sequence length="160" mass="17288">MCCHWGQRPRHMISFALNALTSHTKKKKIAPFVFFFVHSICSACAFMAHKIMCLGLCPSCVSSTSSFSPLPPPPKYLTPPASSAERLSCWPANPPQMNLNPQNTPCGDLSALSSKCLSGIIKSTRHADSRGLGNVLLANFCVVLKLQGAFKLHSNINVCG</sequence>
<dbReference type="Proteomes" id="UP001215598">
    <property type="component" value="Unassembled WGS sequence"/>
</dbReference>
<comment type="caution">
    <text evidence="2">The sequence shown here is derived from an EMBL/GenBank/DDBJ whole genome shotgun (WGS) entry which is preliminary data.</text>
</comment>
<name>A0AAD7JKP7_9AGAR</name>
<keyword evidence="3" id="KW-1185">Reference proteome</keyword>
<protein>
    <submittedName>
        <fullName evidence="2">Uncharacterized protein</fullName>
    </submittedName>
</protein>
<evidence type="ECO:0000313" key="2">
    <source>
        <dbReference type="EMBL" id="KAJ7765344.1"/>
    </source>
</evidence>
<dbReference type="AlphaFoldDB" id="A0AAD7JKP7"/>
<keyword evidence="1" id="KW-0472">Membrane</keyword>
<dbReference type="EMBL" id="JARKIB010000026">
    <property type="protein sequence ID" value="KAJ7765344.1"/>
    <property type="molecule type" value="Genomic_DNA"/>
</dbReference>
<accession>A0AAD7JKP7</accession>
<proteinExistence type="predicted"/>
<keyword evidence="1" id="KW-1133">Transmembrane helix</keyword>